<dbReference type="Pfam" id="PF11625">
    <property type="entry name" value="DUF3253"/>
    <property type="match status" value="1"/>
</dbReference>
<protein>
    <submittedName>
        <fullName evidence="1">DUF3253 domain-containing protein</fullName>
    </submittedName>
</protein>
<evidence type="ECO:0000313" key="1">
    <source>
        <dbReference type="EMBL" id="MCQ4164476.1"/>
    </source>
</evidence>
<dbReference type="InterPro" id="IPR021660">
    <property type="entry name" value="DUF3253"/>
</dbReference>
<dbReference type="Gene3D" id="1.10.10.10">
    <property type="entry name" value="Winged helix-like DNA-binding domain superfamily/Winged helix DNA-binding domain"/>
    <property type="match status" value="1"/>
</dbReference>
<comment type="caution">
    <text evidence="1">The sequence shown here is derived from an EMBL/GenBank/DDBJ whole genome shotgun (WGS) entry which is preliminary data.</text>
</comment>
<gene>
    <name evidence="1" type="ORF">NM961_07110</name>
</gene>
<dbReference type="InterPro" id="IPR036388">
    <property type="entry name" value="WH-like_DNA-bd_sf"/>
</dbReference>
<accession>A0ABT1QQA7</accession>
<dbReference type="RefSeq" id="WP_255913221.1">
    <property type="nucleotide sequence ID" value="NZ_JANFQO010000005.1"/>
</dbReference>
<dbReference type="InterPro" id="IPR036390">
    <property type="entry name" value="WH_DNA-bd_sf"/>
</dbReference>
<sequence>MVIDSVHSPFPPRYRFDDSLALRTRECLLQLLDDCVPAAGLCPTEVARVLAGRLGTEWRDLMRPVRLIAAELAREGVLEIRQNGQRVNILDARGPLRLHRRNRWGPANG</sequence>
<reference evidence="1" key="1">
    <citation type="submission" date="2022-07" db="EMBL/GenBank/DDBJ databases">
        <title>Tahibacter sp., a new gammaproteobacterium isolated from the silt sample collected at pig farm.</title>
        <authorList>
            <person name="Chen H."/>
        </authorList>
    </citation>
    <scope>NUCLEOTIDE SEQUENCE</scope>
    <source>
        <strain evidence="1">P2K</strain>
    </source>
</reference>
<keyword evidence="2" id="KW-1185">Reference proteome</keyword>
<dbReference type="EMBL" id="JANFQO010000005">
    <property type="protein sequence ID" value="MCQ4164476.1"/>
    <property type="molecule type" value="Genomic_DNA"/>
</dbReference>
<name>A0ABT1QQA7_9GAMM</name>
<proteinExistence type="predicted"/>
<evidence type="ECO:0000313" key="2">
    <source>
        <dbReference type="Proteomes" id="UP001165498"/>
    </source>
</evidence>
<dbReference type="SUPFAM" id="SSF46785">
    <property type="entry name" value="Winged helix' DNA-binding domain"/>
    <property type="match status" value="1"/>
</dbReference>
<dbReference type="Proteomes" id="UP001165498">
    <property type="component" value="Unassembled WGS sequence"/>
</dbReference>
<organism evidence="1 2">
    <name type="scientific">Tahibacter harae</name>
    <dbReference type="NCBI Taxonomy" id="2963937"/>
    <lineage>
        <taxon>Bacteria</taxon>
        <taxon>Pseudomonadati</taxon>
        <taxon>Pseudomonadota</taxon>
        <taxon>Gammaproteobacteria</taxon>
        <taxon>Lysobacterales</taxon>
        <taxon>Rhodanobacteraceae</taxon>
        <taxon>Tahibacter</taxon>
    </lineage>
</organism>